<name>T1J390_STRMM</name>
<dbReference type="SUPFAM" id="SSF47729">
    <property type="entry name" value="IHF-like DNA-binding proteins"/>
    <property type="match status" value="1"/>
</dbReference>
<reference evidence="3" key="1">
    <citation type="submission" date="2011-05" db="EMBL/GenBank/DDBJ databases">
        <authorList>
            <person name="Richards S.R."/>
            <person name="Qu J."/>
            <person name="Jiang H."/>
            <person name="Jhangiani S.N."/>
            <person name="Agravi P."/>
            <person name="Goodspeed R."/>
            <person name="Gross S."/>
            <person name="Mandapat C."/>
            <person name="Jackson L."/>
            <person name="Mathew T."/>
            <person name="Pu L."/>
            <person name="Thornton R."/>
            <person name="Saada N."/>
            <person name="Wilczek-Boney K.B."/>
            <person name="Lee S."/>
            <person name="Kovar C."/>
            <person name="Wu Y."/>
            <person name="Scherer S.E."/>
            <person name="Worley K.C."/>
            <person name="Muzny D.M."/>
            <person name="Gibbs R."/>
        </authorList>
    </citation>
    <scope>NUCLEOTIDE SEQUENCE</scope>
    <source>
        <strain evidence="3">Brora</strain>
    </source>
</reference>
<dbReference type="InterPro" id="IPR010992">
    <property type="entry name" value="IHF-like_DNA-bd_dom_sf"/>
</dbReference>
<dbReference type="EnsemblMetazoa" id="SMAR008050-RA">
    <property type="protein sequence ID" value="SMAR008050-PA"/>
    <property type="gene ID" value="SMAR008050"/>
</dbReference>
<protein>
    <recommendedName>
        <fullName evidence="1">CCDC81 HU domain-containing protein</fullName>
    </recommendedName>
</protein>
<accession>T1J390</accession>
<evidence type="ECO:0000313" key="2">
    <source>
        <dbReference type="EnsemblMetazoa" id="SMAR008050-PA"/>
    </source>
</evidence>
<dbReference type="InterPro" id="IPR028034">
    <property type="entry name" value="HU-CCDC81"/>
</dbReference>
<dbReference type="GO" id="GO:0003677">
    <property type="term" value="F:DNA binding"/>
    <property type="evidence" value="ECO:0007669"/>
    <property type="project" value="InterPro"/>
</dbReference>
<dbReference type="EMBL" id="JH431820">
    <property type="status" value="NOT_ANNOTATED_CDS"/>
    <property type="molecule type" value="Genomic_DNA"/>
</dbReference>
<reference evidence="2" key="2">
    <citation type="submission" date="2015-02" db="UniProtKB">
        <authorList>
            <consortium name="EnsemblMetazoa"/>
        </authorList>
    </citation>
    <scope>IDENTIFICATION</scope>
</reference>
<evidence type="ECO:0000313" key="3">
    <source>
        <dbReference type="Proteomes" id="UP000014500"/>
    </source>
</evidence>
<evidence type="ECO:0000259" key="1">
    <source>
        <dbReference type="Pfam" id="PF14908"/>
    </source>
</evidence>
<keyword evidence="3" id="KW-1185">Reference proteome</keyword>
<dbReference type="Proteomes" id="UP000014500">
    <property type="component" value="Unassembled WGS sequence"/>
</dbReference>
<dbReference type="HOGENOM" id="CLU_532444_0_0_1"/>
<sequence>MRTLKVCGGTHVDLTLLRNYPILQLNLKTVVKEDVALFWNAVCTVIEDHLKANKGIILSGIGTFSYISKQRQIGRESIHCTKEPIFIISDQLAVANWLRRPPVYFDEIVQSRHLNFFLLSNFLNTDNCKLRECYKAIQAKLQHFISIRRPFVLPFPGVGKLVFRGTDYWKMKDFVGRSMQVANQIKDSIFRRSVDDNIFIEKKCQCTPERVKQNPGKFQTDPFVISYPKPCLGNCMEKHEHICPKGQNPSAIFREEFYLPKFKRKCIHQEDLDICPSKRRVQDDTMVDRLKADRLNAGDDQLNDDSANFGPNTRQAVNDATWKFRSQRVQKKYSEDDKVEKRINQHRYKENARNVKEREEMLLQRRKDAREYDLANMEMLMQRQELRRSENDFNVITNNNFKRDDAKEKKLIREKIVTQKKLLDSMAPRQEILADVSGDYFELPQEKLDTFRQCCNVRKCQTAKQNWEKCVDRRLDYEQERAIARRIEARLNTELNAREAMNIEGKKRKNKS</sequence>
<feature type="domain" description="CCDC81 HU" evidence="1">
    <location>
        <begin position="32"/>
        <end position="94"/>
    </location>
</feature>
<dbReference type="AlphaFoldDB" id="T1J390"/>
<organism evidence="2 3">
    <name type="scientific">Strigamia maritima</name>
    <name type="common">European centipede</name>
    <name type="synonym">Geophilus maritimus</name>
    <dbReference type="NCBI Taxonomy" id="126957"/>
    <lineage>
        <taxon>Eukaryota</taxon>
        <taxon>Metazoa</taxon>
        <taxon>Ecdysozoa</taxon>
        <taxon>Arthropoda</taxon>
        <taxon>Myriapoda</taxon>
        <taxon>Chilopoda</taxon>
        <taxon>Pleurostigmophora</taxon>
        <taxon>Geophilomorpha</taxon>
        <taxon>Linotaeniidae</taxon>
        <taxon>Strigamia</taxon>
    </lineage>
</organism>
<proteinExistence type="predicted"/>
<dbReference type="Pfam" id="PF14908">
    <property type="entry name" value="HU-CCDC81_euk_1"/>
    <property type="match status" value="1"/>
</dbReference>